<keyword evidence="2" id="KW-1185">Reference proteome</keyword>
<dbReference type="Proteomes" id="UP001061070">
    <property type="component" value="Unassembled WGS sequence"/>
</dbReference>
<reference evidence="1" key="1">
    <citation type="submission" date="2013-04" db="EMBL/GenBank/DDBJ databases">
        <title>The genome sequencing project of 58 acetic acid bacteria.</title>
        <authorList>
            <person name="Okamoto-Kainuma A."/>
            <person name="Ishikawa M."/>
            <person name="Umino S."/>
            <person name="Koizumi Y."/>
            <person name="Shiwa Y."/>
            <person name="Yoshikawa H."/>
            <person name="Matsutani M."/>
            <person name="Matsushita K."/>
        </authorList>
    </citation>
    <scope>NUCLEOTIDE SEQUENCE</scope>
    <source>
        <strain evidence="1">NRIC 0228</strain>
    </source>
</reference>
<evidence type="ECO:0000313" key="1">
    <source>
        <dbReference type="EMBL" id="GBR10854.1"/>
    </source>
</evidence>
<protein>
    <submittedName>
        <fullName evidence="1">Uncharacterized protein</fullName>
    </submittedName>
</protein>
<dbReference type="RefSeq" id="WP_099181156.1">
    <property type="nucleotide sequence ID" value="NZ_BAQW01000004.1"/>
</dbReference>
<name>A0ABQ0QAH1_9PROT</name>
<accession>A0ABQ0QAH1</accession>
<proteinExistence type="predicted"/>
<gene>
    <name evidence="1" type="ORF">AA0228_1188</name>
</gene>
<dbReference type="EMBL" id="BAQW01000004">
    <property type="protein sequence ID" value="GBR10854.1"/>
    <property type="molecule type" value="Genomic_DNA"/>
</dbReference>
<comment type="caution">
    <text evidence="1">The sequence shown here is derived from an EMBL/GenBank/DDBJ whole genome shotgun (WGS) entry which is preliminary data.</text>
</comment>
<sequence>MSILHTLKRKLRSCRRQQDAVLADDAKAGYRPLRPVCPDDLVGIPPQPEVNQPAKKVELEPWVLAALERMESVGAAERLWKSEPTQDEIRAFSSKSSKEQLEILNTLLTRVNILRGSIFGSSSIFQTVLSANVIGIQYRDTKDGSE</sequence>
<organism evidence="1 2">
    <name type="scientific">Gluconobacter frateurii NRIC 0228</name>
    <dbReference type="NCBI Taxonomy" id="1307946"/>
    <lineage>
        <taxon>Bacteria</taxon>
        <taxon>Pseudomonadati</taxon>
        <taxon>Pseudomonadota</taxon>
        <taxon>Alphaproteobacteria</taxon>
        <taxon>Acetobacterales</taxon>
        <taxon>Acetobacteraceae</taxon>
        <taxon>Gluconobacter</taxon>
    </lineage>
</organism>
<evidence type="ECO:0000313" key="2">
    <source>
        <dbReference type="Proteomes" id="UP001061070"/>
    </source>
</evidence>